<dbReference type="EMBL" id="JACNLK010000088">
    <property type="protein sequence ID" value="MBC8209297.1"/>
    <property type="molecule type" value="Genomic_DNA"/>
</dbReference>
<dbReference type="Pfam" id="PF20362">
    <property type="entry name" value="DUF6657"/>
    <property type="match status" value="1"/>
</dbReference>
<proteinExistence type="predicted"/>
<accession>A0A8J6N9G1</accession>
<sequence length="195" mass="21908">MAEIKSTMEMVMERAARIAARTDETPGSDNHEESGMRLAARFMNNEINDLGQALSEQDPAHQMGMRRGMAQTLLRNIVLPRDEMLLANSLRAMQGLLSMEQNAGDMATVCGELQQILEQYGDHKTQMKQQLEDAIRTQLEQKNGGQTALAGEPMAMNPALHPQFQTEWAKMLDSLNSQYGQALDQRKDILNQRFS</sequence>
<dbReference type="AlphaFoldDB" id="A0A8J6N9G1"/>
<name>A0A8J6N9G1_9BACT</name>
<comment type="caution">
    <text evidence="1">The sequence shown here is derived from an EMBL/GenBank/DDBJ whole genome shotgun (WGS) entry which is preliminary data.</text>
</comment>
<evidence type="ECO:0000313" key="2">
    <source>
        <dbReference type="Proteomes" id="UP000599024"/>
    </source>
</evidence>
<protein>
    <submittedName>
        <fullName evidence="1">Uncharacterized protein</fullName>
    </submittedName>
</protein>
<gene>
    <name evidence="1" type="ORF">H8E79_09055</name>
</gene>
<organism evidence="1 2">
    <name type="scientific">Candidatus Desulfatifera sulfidica</name>
    <dbReference type="NCBI Taxonomy" id="2841691"/>
    <lineage>
        <taxon>Bacteria</taxon>
        <taxon>Pseudomonadati</taxon>
        <taxon>Thermodesulfobacteriota</taxon>
        <taxon>Desulfobulbia</taxon>
        <taxon>Desulfobulbales</taxon>
        <taxon>Desulfobulbaceae</taxon>
        <taxon>Candidatus Desulfatifera</taxon>
    </lineage>
</organism>
<evidence type="ECO:0000313" key="1">
    <source>
        <dbReference type="EMBL" id="MBC8209297.1"/>
    </source>
</evidence>
<reference evidence="1 2" key="1">
    <citation type="submission" date="2020-08" db="EMBL/GenBank/DDBJ databases">
        <title>Bridging the membrane lipid divide: bacteria of the FCB group superphylum have the potential to synthesize archaeal ether lipids.</title>
        <authorList>
            <person name="Villanueva L."/>
            <person name="Von Meijenfeldt F.A.B."/>
            <person name="Westbye A.B."/>
            <person name="Yadav S."/>
            <person name="Hopmans E.C."/>
            <person name="Dutilh B.E."/>
            <person name="Sinninghe Damste J.S."/>
        </authorList>
    </citation>
    <scope>NUCLEOTIDE SEQUENCE [LARGE SCALE GENOMIC DNA]</scope>
    <source>
        <strain evidence="1">NIOZ-UU81</strain>
    </source>
</reference>
<dbReference type="InterPro" id="IPR046598">
    <property type="entry name" value="DUF6657"/>
</dbReference>
<dbReference type="Proteomes" id="UP000599024">
    <property type="component" value="Unassembled WGS sequence"/>
</dbReference>